<evidence type="ECO:0000259" key="12">
    <source>
        <dbReference type="Pfam" id="PF13490"/>
    </source>
</evidence>
<dbReference type="AlphaFoldDB" id="A0A417Z1K6"/>
<evidence type="ECO:0000313" key="13">
    <source>
        <dbReference type="EMBL" id="QEH94745.1"/>
    </source>
</evidence>
<dbReference type="EMBL" id="QWLM01000023">
    <property type="protein sequence ID" value="RHW43843.1"/>
    <property type="molecule type" value="Genomic_DNA"/>
</dbReference>
<keyword evidence="16" id="KW-1185">Reference proteome</keyword>
<evidence type="ECO:0000256" key="1">
    <source>
        <dbReference type="ARBA" id="ARBA00004167"/>
    </source>
</evidence>
<evidence type="ECO:0000313" key="15">
    <source>
        <dbReference type="Proteomes" id="UP000285376"/>
    </source>
</evidence>
<evidence type="ECO:0000256" key="2">
    <source>
        <dbReference type="ARBA" id="ARBA00004236"/>
    </source>
</evidence>
<sequence length="228" mass="24751">MRDEPHDLVAAYALDAVDDVERRRFEKHLATCASCRNELEHLRDAAASLSVPSSTAPPAHLRDEILRAVATDAETREATRPVSRPSRRLFLAGAAATVVGVGGVGLWRNRRDEQPVTAQDILDDETSQKGRTTYAGSTVTVARNSKGQGAIRFEPALAPATGHAYTMWTGSTPNHMVNSGQFDRDGRQSTMLLNADMREVRIVAATLEKAGTTPRQPTSDPVLTIHLT</sequence>
<dbReference type="GO" id="GO:0006417">
    <property type="term" value="P:regulation of translation"/>
    <property type="evidence" value="ECO:0007669"/>
    <property type="project" value="TreeGrafter"/>
</dbReference>
<dbReference type="Pfam" id="PF10099">
    <property type="entry name" value="RskA_C"/>
    <property type="match status" value="1"/>
</dbReference>
<dbReference type="Pfam" id="PF13490">
    <property type="entry name" value="zf-HC2"/>
    <property type="match status" value="1"/>
</dbReference>
<proteinExistence type="predicted"/>
<comment type="subcellular location">
    <subcellularLocation>
        <location evidence="2">Cell membrane</location>
    </subcellularLocation>
    <subcellularLocation>
        <location evidence="1">Membrane</location>
        <topology evidence="1">Single-pass membrane protein</topology>
    </subcellularLocation>
</comment>
<keyword evidence="6" id="KW-0805">Transcription regulation</keyword>
<evidence type="ECO:0000256" key="10">
    <source>
        <dbReference type="ARBA" id="ARBA00030803"/>
    </source>
</evidence>
<dbReference type="InterPro" id="IPR041916">
    <property type="entry name" value="Anti_sigma_zinc_sf"/>
</dbReference>
<keyword evidence="8" id="KW-0804">Transcription</keyword>
<gene>
    <name evidence="14" type="ORF">D1832_14120</name>
    <name evidence="13" type="ORF">FV141_13035</name>
</gene>
<dbReference type="InterPro" id="IPR051474">
    <property type="entry name" value="Anti-sigma-K/W_factor"/>
</dbReference>
<evidence type="ECO:0000256" key="8">
    <source>
        <dbReference type="ARBA" id="ARBA00023163"/>
    </source>
</evidence>
<dbReference type="PANTHER" id="PTHR37461">
    <property type="entry name" value="ANTI-SIGMA-K FACTOR RSKA"/>
    <property type="match status" value="1"/>
</dbReference>
<reference evidence="14 15" key="1">
    <citation type="submission" date="2018-08" db="EMBL/GenBank/DDBJ databases">
        <title>Whole genome sequence analysis of Dermacoccus abyssi bacteria isolated from Deep Mariana trench Micromonospora spp reveals genes involved in the environmental adaptation and production of secondary metabolites.</title>
        <authorList>
            <person name="Abdel-Mageed W.M."/>
            <person name="Lehri B."/>
            <person name="Nouioui I."/>
            <person name="Goodfellow I."/>
            <person name="Jaspars M."/>
            <person name="Karlyshev A."/>
        </authorList>
    </citation>
    <scope>NUCLEOTIDE SEQUENCE [LARGE SCALE GENOMIC DNA]</scope>
    <source>
        <strain evidence="14 15">MT1.1</strain>
    </source>
</reference>
<evidence type="ECO:0000313" key="14">
    <source>
        <dbReference type="EMBL" id="RHW43843.1"/>
    </source>
</evidence>
<evidence type="ECO:0000256" key="9">
    <source>
        <dbReference type="ARBA" id="ARBA00029829"/>
    </source>
</evidence>
<dbReference type="PANTHER" id="PTHR37461:SF1">
    <property type="entry name" value="ANTI-SIGMA-K FACTOR RSKA"/>
    <property type="match status" value="1"/>
</dbReference>
<evidence type="ECO:0000256" key="6">
    <source>
        <dbReference type="ARBA" id="ARBA00023015"/>
    </source>
</evidence>
<feature type="domain" description="Anti-sigma K factor RskA C-terminal" evidence="11">
    <location>
        <begin position="92"/>
        <end position="222"/>
    </location>
</feature>
<dbReference type="GO" id="GO:0016989">
    <property type="term" value="F:sigma factor antagonist activity"/>
    <property type="evidence" value="ECO:0007669"/>
    <property type="project" value="TreeGrafter"/>
</dbReference>
<evidence type="ECO:0000256" key="4">
    <source>
        <dbReference type="ARBA" id="ARBA00022692"/>
    </source>
</evidence>
<keyword evidence="7" id="KW-0472">Membrane</keyword>
<keyword evidence="5" id="KW-1133">Transmembrane helix</keyword>
<dbReference type="GO" id="GO:0005886">
    <property type="term" value="C:plasma membrane"/>
    <property type="evidence" value="ECO:0007669"/>
    <property type="project" value="UniProtKB-SubCell"/>
</dbReference>
<protein>
    <recommendedName>
        <fullName evidence="10">Regulator of SigK</fullName>
    </recommendedName>
    <alternativeName>
        <fullName evidence="9">Sigma-K anti-sigma factor RskA</fullName>
    </alternativeName>
</protein>
<dbReference type="RefSeq" id="WP_118914966.1">
    <property type="nucleotide sequence ID" value="NZ_CBCRVH010000023.1"/>
</dbReference>
<keyword evidence="4" id="KW-0812">Transmembrane</keyword>
<evidence type="ECO:0000256" key="5">
    <source>
        <dbReference type="ARBA" id="ARBA00022989"/>
    </source>
</evidence>
<evidence type="ECO:0000259" key="11">
    <source>
        <dbReference type="Pfam" id="PF10099"/>
    </source>
</evidence>
<dbReference type="Proteomes" id="UP000323565">
    <property type="component" value="Chromosome"/>
</dbReference>
<accession>A0A417Z1K6</accession>
<feature type="domain" description="Putative zinc-finger" evidence="12">
    <location>
        <begin position="6"/>
        <end position="36"/>
    </location>
</feature>
<dbReference type="Gene3D" id="1.10.10.1320">
    <property type="entry name" value="Anti-sigma factor, zinc-finger domain"/>
    <property type="match status" value="1"/>
</dbReference>
<reference evidence="13 16" key="2">
    <citation type="submission" date="2019-08" db="EMBL/GenBank/DDBJ databases">
        <title>Dermacoccus abyssi strain HZAU 226, whole genome Nanopore sequencing project.</title>
        <authorList>
            <person name="Guo A."/>
            <person name="Zhang X."/>
            <person name="Ruan Y."/>
            <person name="Liu W."/>
            <person name="Chen Q."/>
            <person name="Gu L."/>
        </authorList>
    </citation>
    <scope>NUCLEOTIDE SEQUENCE [LARGE SCALE GENOMIC DNA]</scope>
    <source>
        <strain evidence="13 16">HZAU 226</strain>
    </source>
</reference>
<keyword evidence="3" id="KW-1003">Cell membrane</keyword>
<evidence type="ECO:0000256" key="3">
    <source>
        <dbReference type="ARBA" id="ARBA00022475"/>
    </source>
</evidence>
<dbReference type="InterPro" id="IPR027383">
    <property type="entry name" value="Znf_put"/>
</dbReference>
<name>A0A417Z1K6_9MICO</name>
<organism evidence="14 15">
    <name type="scientific">Dermacoccus abyssi</name>
    <dbReference type="NCBI Taxonomy" id="322596"/>
    <lineage>
        <taxon>Bacteria</taxon>
        <taxon>Bacillati</taxon>
        <taxon>Actinomycetota</taxon>
        <taxon>Actinomycetes</taxon>
        <taxon>Micrococcales</taxon>
        <taxon>Dermacoccaceae</taxon>
        <taxon>Dermacoccus</taxon>
    </lineage>
</organism>
<evidence type="ECO:0000256" key="7">
    <source>
        <dbReference type="ARBA" id="ARBA00023136"/>
    </source>
</evidence>
<evidence type="ECO:0000313" key="16">
    <source>
        <dbReference type="Proteomes" id="UP000323565"/>
    </source>
</evidence>
<dbReference type="EMBL" id="CP043031">
    <property type="protein sequence ID" value="QEH94745.1"/>
    <property type="molecule type" value="Genomic_DNA"/>
</dbReference>
<dbReference type="InterPro" id="IPR018764">
    <property type="entry name" value="RskA_C"/>
</dbReference>
<dbReference type="Proteomes" id="UP000285376">
    <property type="component" value="Unassembled WGS sequence"/>
</dbReference>